<organism evidence="1 2">
    <name type="scientific">Rhizobium phaseoli</name>
    <dbReference type="NCBI Taxonomy" id="396"/>
    <lineage>
        <taxon>Bacteria</taxon>
        <taxon>Pseudomonadati</taxon>
        <taxon>Pseudomonadota</taxon>
        <taxon>Alphaproteobacteria</taxon>
        <taxon>Hyphomicrobiales</taxon>
        <taxon>Rhizobiaceae</taxon>
        <taxon>Rhizobium/Agrobacterium group</taxon>
        <taxon>Rhizobium</taxon>
    </lineage>
</organism>
<reference evidence="1 2" key="1">
    <citation type="submission" date="2015-11" db="EMBL/GenBank/DDBJ databases">
        <title>The limits of bacterial species coexistence and the symbiotic plasmid transference in sympatric Rhizobium populations.</title>
        <authorList>
            <person name="Perez-Carrascal O.M."/>
            <person name="VanInsberghe D."/>
            <person name="Juarez S."/>
            <person name="Polz M.F."/>
            <person name="Vinuesa P."/>
            <person name="Gonzalez V."/>
        </authorList>
    </citation>
    <scope>NUCLEOTIDE SEQUENCE [LARGE SCALE GENOMIC DNA]</scope>
    <source>
        <strain evidence="1 2">N771</strain>
        <plasmid evidence="1 2">pRphaN771a</plasmid>
    </source>
</reference>
<keyword evidence="1" id="KW-0614">Plasmid</keyword>
<dbReference type="EMBL" id="CP013569">
    <property type="protein sequence ID" value="ANL87049.1"/>
    <property type="molecule type" value="Genomic_DNA"/>
</dbReference>
<protein>
    <submittedName>
        <fullName evidence="1">Uncharacterized protein</fullName>
    </submittedName>
</protein>
<keyword evidence="2" id="KW-1185">Reference proteome</keyword>
<geneLocation type="plasmid" evidence="1 2">
    <name>pRphaN771a</name>
</geneLocation>
<accession>A0ABM6CFK9</accession>
<name>A0ABM6CFK9_9HYPH</name>
<dbReference type="RefSeq" id="WP_064832668.1">
    <property type="nucleotide sequence ID" value="NZ_CP013569.1"/>
</dbReference>
<sequence>MEVTIKPFVRFISDDQMKQFQAAALAPEGAWLRDALADPELFFALRYERIDVYYRGRAIYSIDVSGGKVTARTHVKYLVRDDSDPYIRMNNGTFDYRSRPYLQSDYQERISLRQMKAAAKSFSGVESMGVYAAIKDDPFVIDVEVAFNRNTEVTEHEDLEAVRKQDRIDVVRLRRADDGYDLVFWEAKHFSNNELFNDKILSQLAAYEKQLISRQDQLLKAFRNVCAFHRDLDRLRIDLGFEGTTETHLAILKGLADGDVPLNILKSPSLFVFGFDNDQKGGRWKARREHIEAEIGKDRLRAIGNASEGFEPGGKKRGAR</sequence>
<proteinExistence type="predicted"/>
<evidence type="ECO:0000313" key="1">
    <source>
        <dbReference type="EMBL" id="ANL87049.1"/>
    </source>
</evidence>
<evidence type="ECO:0000313" key="2">
    <source>
        <dbReference type="Proteomes" id="UP000078551"/>
    </source>
</evidence>
<dbReference type="Proteomes" id="UP000078551">
    <property type="component" value="Plasmid pRphaN771a"/>
</dbReference>
<gene>
    <name evidence="1" type="ORF">AMC81_PA00025</name>
</gene>